<protein>
    <submittedName>
        <fullName evidence="1">11142_t:CDS:1</fullName>
    </submittedName>
</protein>
<dbReference type="EMBL" id="CAJVPU010005393">
    <property type="protein sequence ID" value="CAG8547044.1"/>
    <property type="molecule type" value="Genomic_DNA"/>
</dbReference>
<name>A0ACA9LUA4_9GLOM</name>
<organism evidence="1 2">
    <name type="scientific">Dentiscutata heterogama</name>
    <dbReference type="NCBI Taxonomy" id="1316150"/>
    <lineage>
        <taxon>Eukaryota</taxon>
        <taxon>Fungi</taxon>
        <taxon>Fungi incertae sedis</taxon>
        <taxon>Mucoromycota</taxon>
        <taxon>Glomeromycotina</taxon>
        <taxon>Glomeromycetes</taxon>
        <taxon>Diversisporales</taxon>
        <taxon>Gigasporaceae</taxon>
        <taxon>Dentiscutata</taxon>
    </lineage>
</organism>
<reference evidence="1" key="1">
    <citation type="submission" date="2021-06" db="EMBL/GenBank/DDBJ databases">
        <authorList>
            <person name="Kallberg Y."/>
            <person name="Tangrot J."/>
            <person name="Rosling A."/>
        </authorList>
    </citation>
    <scope>NUCLEOTIDE SEQUENCE</scope>
    <source>
        <strain evidence="1">IL203A</strain>
    </source>
</reference>
<sequence>MHTKQKIRSQSDQNTPLNSNHGQLFLSLFNNKQSTKYTQFTNNNNYYSKHWYTNGTWNMLKRRFSSILYYIDSNRWRYLPILGIIFVIFLIINGTPSMENVQQQTGPEHYADKKIYMPVKYLGIDPNITSELPPGITIYHVSKEFDFATEGYLGKIVTGLVKAQAANTSMSVNIIIPYYSFLKQKYQATKYVQLGIKIRDADGQWKYARFLTSKFVLKTSSLGNINVFMIGSTKNLPPFNQAFKINFADKLYTPKKSFSLEWRDLYFCKAAAEFITYRNTMIDTPLFSNRDSRGVDVVHIHGTTNAMVIEFLKNTQINFKRKDPTIVYTLHNYYDDHLHSYDLKDVDKFLDAKSMDQYEYENSQYIRDNRLFVSSLAVDKSQMVTFMSEEIAREMVEGPLDFDFKELVLPNIINKASIGRWIGISYGFDVTEPNPFKNRILEESNAIFPENLYTLDPSDIYDNIVNISPKDLIVVSKLNAKKYLIQEGLLSEEDLERPLVLFVGKFEVTGFQFFLEATSTLAALNAKFVIMGQRNNYPVLKLKKMIEDYSDHLIIIYEPEVREQWDVHLYAAADIQYVPDLSEDFGLVAAEGLLFGTPVVSSDIYIGDLSEILINKTIDTTNYYNSYLFELDEEFIDSSVIGLKYALTDAVYDWRKMSMNLVERELFVRRLIKDALKLDWRRIGGPIEQYKKVYKMAILQLTLHSCALVNRVLVTHAVMLLWSDPFDENLNTRQVIALVNTLVSCLPNVSKPHLIRYGIILPTTPQPHFNYPSFIKVLKLDQLSRGIARWITRYATVEVNAPFPGDPLIVFCTHLSAEILRVIFVNCFLNKIAIKDSPWISVLQDITPWAYVRCVQRISELHIARVDYNSRITNIIDLHNLSYLIKIWASRCHEIRSLYIRVGEESQLFHDFLPKLVKAQDQLIRVHFSTGNNALLIDKLLTALQDNTSLEEMEIFHTNLTNTFFSTLSTCKMLKKLMLIGCKQHDQPFNMELNSLPIIQIFCKNNVIHPENIHLVFSAASSTLTTLILDTAPLDILSTISPRCRQLRHLVLGINSEPYDSLELLQDLQNLEYLAFCHVSKRFVTSYHEDFYARLGPSLPIFLQHLHTEYMATPDDVRIFLNGCIAPIAILGLNQPCGISRFHLVAACEFVRRKKFPLKKLQYDGSNKDYIIKSSNLPSALLDFLKEFLTFEVEALHHPFDADRWPYPRSYDDD</sequence>
<comment type="caution">
    <text evidence="1">The sequence shown here is derived from an EMBL/GenBank/DDBJ whole genome shotgun (WGS) entry which is preliminary data.</text>
</comment>
<evidence type="ECO:0000313" key="2">
    <source>
        <dbReference type="Proteomes" id="UP000789702"/>
    </source>
</evidence>
<proteinExistence type="predicted"/>
<dbReference type="Proteomes" id="UP000789702">
    <property type="component" value="Unassembled WGS sequence"/>
</dbReference>
<gene>
    <name evidence="1" type="ORF">DHETER_LOCUS5054</name>
</gene>
<evidence type="ECO:0000313" key="1">
    <source>
        <dbReference type="EMBL" id="CAG8547044.1"/>
    </source>
</evidence>
<accession>A0ACA9LUA4</accession>
<keyword evidence="2" id="KW-1185">Reference proteome</keyword>